<reference evidence="2" key="1">
    <citation type="journal article" date="2023" name="Front. Plant Sci.">
        <title>Chromosomal-level genome assembly of Melastoma candidum provides insights into trichome evolution.</title>
        <authorList>
            <person name="Zhong Y."/>
            <person name="Wu W."/>
            <person name="Sun C."/>
            <person name="Zou P."/>
            <person name="Liu Y."/>
            <person name="Dai S."/>
            <person name="Zhou R."/>
        </authorList>
    </citation>
    <scope>NUCLEOTIDE SEQUENCE [LARGE SCALE GENOMIC DNA]</scope>
</reference>
<proteinExistence type="predicted"/>
<accession>A0ACB9RHD0</accession>
<organism evidence="1 2">
    <name type="scientific">Melastoma candidum</name>
    <dbReference type="NCBI Taxonomy" id="119954"/>
    <lineage>
        <taxon>Eukaryota</taxon>
        <taxon>Viridiplantae</taxon>
        <taxon>Streptophyta</taxon>
        <taxon>Embryophyta</taxon>
        <taxon>Tracheophyta</taxon>
        <taxon>Spermatophyta</taxon>
        <taxon>Magnoliopsida</taxon>
        <taxon>eudicotyledons</taxon>
        <taxon>Gunneridae</taxon>
        <taxon>Pentapetalae</taxon>
        <taxon>rosids</taxon>
        <taxon>malvids</taxon>
        <taxon>Myrtales</taxon>
        <taxon>Melastomataceae</taxon>
        <taxon>Melastomatoideae</taxon>
        <taxon>Melastomateae</taxon>
        <taxon>Melastoma</taxon>
    </lineage>
</organism>
<evidence type="ECO:0000313" key="2">
    <source>
        <dbReference type="Proteomes" id="UP001057402"/>
    </source>
</evidence>
<name>A0ACB9RHD0_9MYRT</name>
<sequence length="78" mass="8503">MVTDKTVGIAMGIPPISRTKRLLIPSLKRFTGESGLIDLQGITLEKASICRNDVTEFDTDNVSWDQNARILLAPSSVS</sequence>
<dbReference type="EMBL" id="CM042883">
    <property type="protein sequence ID" value="KAI4377226.1"/>
    <property type="molecule type" value="Genomic_DNA"/>
</dbReference>
<evidence type="ECO:0000313" key="1">
    <source>
        <dbReference type="EMBL" id="KAI4377226.1"/>
    </source>
</evidence>
<gene>
    <name evidence="1" type="ORF">MLD38_014891</name>
</gene>
<dbReference type="Proteomes" id="UP001057402">
    <property type="component" value="Chromosome 4"/>
</dbReference>
<keyword evidence="2" id="KW-1185">Reference proteome</keyword>
<protein>
    <submittedName>
        <fullName evidence="1">Uncharacterized protein</fullName>
    </submittedName>
</protein>
<comment type="caution">
    <text evidence="1">The sequence shown here is derived from an EMBL/GenBank/DDBJ whole genome shotgun (WGS) entry which is preliminary data.</text>
</comment>